<feature type="chain" id="PRO_5045696370" evidence="2">
    <location>
        <begin position="22"/>
        <end position="137"/>
    </location>
</feature>
<evidence type="ECO:0000313" key="5">
    <source>
        <dbReference type="Proteomes" id="UP000609726"/>
    </source>
</evidence>
<comment type="caution">
    <text evidence="4">The sequence shown here is derived from an EMBL/GenBank/DDBJ whole genome shotgun (WGS) entry which is preliminary data.</text>
</comment>
<reference evidence="4 5" key="1">
    <citation type="submission" date="2019-10" db="EMBL/GenBank/DDBJ databases">
        <title>Taxonomy of Antarctic Massilia spp.: description of Massilia rubra sp. nov., Massilia aquatica sp. nov., Massilia mucilaginosa sp. nov., Massilia frigida sp. nov. isolated from streams, lakes and regoliths.</title>
        <authorList>
            <person name="Holochova P."/>
            <person name="Sedlacek I."/>
            <person name="Kralova S."/>
            <person name="Maslanova I."/>
            <person name="Busse H.-J."/>
            <person name="Stankova E."/>
            <person name="Vrbovska V."/>
            <person name="Kovarovic V."/>
            <person name="Bartak M."/>
            <person name="Svec P."/>
            <person name="Pantucek R."/>
        </authorList>
    </citation>
    <scope>NUCLEOTIDE SEQUENCE [LARGE SCALE GENOMIC DNA]</scope>
    <source>
        <strain evidence="4 5">CCM 8733</strain>
    </source>
</reference>
<evidence type="ECO:0000256" key="1">
    <source>
        <dbReference type="SAM" id="MobiDB-lite"/>
    </source>
</evidence>
<keyword evidence="5" id="KW-1185">Reference proteome</keyword>
<feature type="region of interest" description="Disordered" evidence="1">
    <location>
        <begin position="46"/>
        <end position="71"/>
    </location>
</feature>
<evidence type="ECO:0000256" key="2">
    <source>
        <dbReference type="SAM" id="SignalP"/>
    </source>
</evidence>
<protein>
    <submittedName>
        <fullName evidence="4">DUF4124 domain-containing protein</fullName>
    </submittedName>
</protein>
<organism evidence="4 5">
    <name type="scientific">Massilia mucilaginosa</name>
    <dbReference type="NCBI Taxonomy" id="2609282"/>
    <lineage>
        <taxon>Bacteria</taxon>
        <taxon>Pseudomonadati</taxon>
        <taxon>Pseudomonadota</taxon>
        <taxon>Betaproteobacteria</taxon>
        <taxon>Burkholderiales</taxon>
        <taxon>Oxalobacteraceae</taxon>
        <taxon>Telluria group</taxon>
        <taxon>Massilia</taxon>
    </lineage>
</organism>
<dbReference type="InterPro" id="IPR025392">
    <property type="entry name" value="DUF4124"/>
</dbReference>
<feature type="signal peptide" evidence="2">
    <location>
        <begin position="1"/>
        <end position="21"/>
    </location>
</feature>
<dbReference type="EMBL" id="WHJH01000041">
    <property type="protein sequence ID" value="NHZ92193.1"/>
    <property type="molecule type" value="Genomic_DNA"/>
</dbReference>
<dbReference type="Pfam" id="PF13511">
    <property type="entry name" value="DUF4124"/>
    <property type="match status" value="1"/>
</dbReference>
<dbReference type="RefSeq" id="WP_166880853.1">
    <property type="nucleotide sequence ID" value="NZ_WHJH01000041.1"/>
</dbReference>
<feature type="domain" description="DUF4124" evidence="3">
    <location>
        <begin position="9"/>
        <end position="67"/>
    </location>
</feature>
<accession>A0ABX0NYV9</accession>
<name>A0ABX0NYV9_9BURK</name>
<feature type="compositionally biased region" description="Low complexity" evidence="1">
    <location>
        <begin position="52"/>
        <end position="71"/>
    </location>
</feature>
<sequence length="137" mass="14444">MPTRPFYLALLVAAVHAGATAQVIKCTDAGGRTTYQSTPCAAVQGAREQKMAAPGQKSGSAAAPAPAAPAQQTELDALNQRMRVRMCEIHRISLKRLKESDTMLVPNGNGNGIVKADAARRASEIAQAEKRVADTCK</sequence>
<evidence type="ECO:0000259" key="3">
    <source>
        <dbReference type="Pfam" id="PF13511"/>
    </source>
</evidence>
<evidence type="ECO:0000313" key="4">
    <source>
        <dbReference type="EMBL" id="NHZ92193.1"/>
    </source>
</evidence>
<keyword evidence="2" id="KW-0732">Signal</keyword>
<gene>
    <name evidence="4" type="ORF">F2P45_24770</name>
</gene>
<proteinExistence type="predicted"/>
<dbReference type="Proteomes" id="UP000609726">
    <property type="component" value="Unassembled WGS sequence"/>
</dbReference>